<evidence type="ECO:0000256" key="2">
    <source>
        <dbReference type="ARBA" id="ARBA00004236"/>
    </source>
</evidence>
<keyword evidence="5" id="KW-1003">Cell membrane</keyword>
<dbReference type="AlphaFoldDB" id="A0AA38L8J6"/>
<sequence length="870" mass="99783">EKRMAGKSPSEAPSRRLTRTQTVGNMLMADAIDSEVVPSSLANIAPILRVANEIENECPRVAYLCRFYAFEKAHKDDPTSSGRGVRQFKTALLQRLERDAESTLKARKKKSDAREMQSFYLQYYERYVKSLDAAADKADRAQLAKAYQTAAVLFEVLKAVTQTESAEVDPELIKFGKDVEKKTEMYVPYNILPLDPAGANQAIMQFPEIRAAVTALRNIRGLPWPEDYTKIGDIDLLDWLQIMFGFQKDNVANQREHLILLLANVHIRQIPKPDPMTKLDDRALNDVLKKIFKNYKEWCKFLKRKSSLWVPTIQQEVQQRKILYMGLYLLIWGEASNLRFMPECLCYIYHHMAYELYGMLAGNVSSVTGENIKPAYGGDEESFLRKIVTPIYEVIAKEAKRNRAGRAKHSQWRNYDDLNEFFWSADCFRLGWPMRADADFFHVPTEDMKPDSFGAKERRICASGGVFHWGSFKVWRLGLEWLDLCYDNYLHVAISAQVFITGVHTGERKFKSMSVHEVDDITKLLCEDKWRTNTHNFRSWMYAFVRTIEINRADSIINWAKIISDSIGEQLWSVRRTYSFKMTSYLVYAVASQGIFSKLDRRSGLVKDPIFDCYPQLTVPECHKDYKAVNNGFFYEFICKLNSDLKTSMVSKKLGKLYLNMATFSSILVNTSNWLLTKGYCLDEALMNQITNNFTVGDSLKRKHEGEIVEGWKSLKLKKSHIQEKAKSTAIAPVPASPTSTHRTSAAPKPQRDLIVPPLNPTSFVFSPRPLRSSPIHTEKLKAQMMEFEKALSLDNSEGGSHNTVANFDRVESEHEMVHLVTSHSPRSNFSSWLANRSIPKSERISTWKNTTFSCSSVWVEEIEDLKLPK</sequence>
<comment type="caution">
    <text evidence="17">The sequence shown here is derived from an EMBL/GenBank/DDBJ whole genome shotgun (WGS) entry which is preliminary data.</text>
</comment>
<dbReference type="FunFam" id="1.25.40.270:FF:000002">
    <property type="entry name" value="callose synthase 3"/>
    <property type="match status" value="1"/>
</dbReference>
<organism evidence="17 18">
    <name type="scientific">Taxus chinensis</name>
    <name type="common">Chinese yew</name>
    <name type="synonym">Taxus wallichiana var. chinensis</name>
    <dbReference type="NCBI Taxonomy" id="29808"/>
    <lineage>
        <taxon>Eukaryota</taxon>
        <taxon>Viridiplantae</taxon>
        <taxon>Streptophyta</taxon>
        <taxon>Embryophyta</taxon>
        <taxon>Tracheophyta</taxon>
        <taxon>Spermatophyta</taxon>
        <taxon>Pinopsida</taxon>
        <taxon>Pinidae</taxon>
        <taxon>Conifers II</taxon>
        <taxon>Cupressales</taxon>
        <taxon>Taxaceae</taxon>
        <taxon>Taxus</taxon>
    </lineage>
</organism>
<feature type="domain" description="1,3-beta-glucan synthase component FKS1-like" evidence="16">
    <location>
        <begin position="319"/>
        <end position="435"/>
    </location>
</feature>
<keyword evidence="12" id="KW-0961">Cell wall biogenesis/degradation</keyword>
<evidence type="ECO:0000256" key="13">
    <source>
        <dbReference type="ARBA" id="ARBA00032165"/>
    </source>
</evidence>
<dbReference type="GO" id="GO:0003843">
    <property type="term" value="F:1,3-beta-D-glucan synthase activity"/>
    <property type="evidence" value="ECO:0007669"/>
    <property type="project" value="UniProtKB-EC"/>
</dbReference>
<keyword evidence="10" id="KW-1133">Transmembrane helix</keyword>
<keyword evidence="18" id="KW-1185">Reference proteome</keyword>
<evidence type="ECO:0000313" key="18">
    <source>
        <dbReference type="Proteomes" id="UP000824469"/>
    </source>
</evidence>
<keyword evidence="7" id="KW-0808">Transferase</keyword>
<evidence type="ECO:0000256" key="15">
    <source>
        <dbReference type="SAM" id="MobiDB-lite"/>
    </source>
</evidence>
<evidence type="ECO:0000259" key="16">
    <source>
        <dbReference type="SMART" id="SM01205"/>
    </source>
</evidence>
<dbReference type="Pfam" id="PF14288">
    <property type="entry name" value="FKS1_dom1"/>
    <property type="match status" value="1"/>
</dbReference>
<evidence type="ECO:0000256" key="4">
    <source>
        <dbReference type="ARBA" id="ARBA00012589"/>
    </source>
</evidence>
<name>A0AA38L8J6_TAXCH</name>
<dbReference type="InterPro" id="IPR039431">
    <property type="entry name" value="Vta1/CALS_N"/>
</dbReference>
<evidence type="ECO:0000256" key="9">
    <source>
        <dbReference type="ARBA" id="ARBA00022960"/>
    </source>
</evidence>
<dbReference type="EC" id="2.4.1.34" evidence="4"/>
<dbReference type="Gene3D" id="1.25.40.270">
    <property type="entry name" value="Vacuolar protein sorting-associated protein vta1"/>
    <property type="match status" value="1"/>
</dbReference>
<keyword evidence="11" id="KW-0472">Membrane</keyword>
<evidence type="ECO:0000256" key="5">
    <source>
        <dbReference type="ARBA" id="ARBA00022475"/>
    </source>
</evidence>
<dbReference type="GO" id="GO:0071555">
    <property type="term" value="P:cell wall organization"/>
    <property type="evidence" value="ECO:0007669"/>
    <property type="project" value="UniProtKB-KW"/>
</dbReference>
<evidence type="ECO:0000313" key="17">
    <source>
        <dbReference type="EMBL" id="KAH9311870.1"/>
    </source>
</evidence>
<keyword evidence="9" id="KW-0133">Cell shape</keyword>
<feature type="region of interest" description="Disordered" evidence="15">
    <location>
        <begin position="727"/>
        <end position="754"/>
    </location>
</feature>
<comment type="similarity">
    <text evidence="3">Belongs to the glycosyltransferase 48 family.</text>
</comment>
<feature type="non-terminal residue" evidence="17">
    <location>
        <position position="1"/>
    </location>
</feature>
<dbReference type="GO" id="GO:0005886">
    <property type="term" value="C:plasma membrane"/>
    <property type="evidence" value="ECO:0007669"/>
    <property type="project" value="UniProtKB-SubCell"/>
</dbReference>
<proteinExistence type="inferred from homology"/>
<keyword evidence="6" id="KW-0328">Glycosyltransferase</keyword>
<comment type="subcellular location">
    <subcellularLocation>
        <location evidence="2">Cell membrane</location>
    </subcellularLocation>
    <subcellularLocation>
        <location evidence="1">Membrane</location>
        <topology evidence="1">Multi-pass membrane protein</topology>
    </subcellularLocation>
</comment>
<dbReference type="SMART" id="SM01205">
    <property type="entry name" value="FKS1_dom1"/>
    <property type="match status" value="1"/>
</dbReference>
<evidence type="ECO:0000256" key="12">
    <source>
        <dbReference type="ARBA" id="ARBA00023316"/>
    </source>
</evidence>
<dbReference type="InterPro" id="IPR023175">
    <property type="entry name" value="Vta1/CALS_N_sf"/>
</dbReference>
<dbReference type="PANTHER" id="PTHR12741">
    <property type="entry name" value="LYST-INTERACTING PROTEIN LIP5 DOPAMINE RESPONSIVE PROTEIN DRG-1"/>
    <property type="match status" value="1"/>
</dbReference>
<dbReference type="PANTHER" id="PTHR12741:SF48">
    <property type="entry name" value="1,3-BETA-GLUCAN SYNTHASE COMPONENT FKS1-RELATED"/>
    <property type="match status" value="1"/>
</dbReference>
<evidence type="ECO:0000256" key="8">
    <source>
        <dbReference type="ARBA" id="ARBA00022692"/>
    </source>
</evidence>
<accession>A0AA38L8J6</accession>
<dbReference type="GO" id="GO:0008360">
    <property type="term" value="P:regulation of cell shape"/>
    <property type="evidence" value="ECO:0007669"/>
    <property type="project" value="UniProtKB-KW"/>
</dbReference>
<evidence type="ECO:0000256" key="14">
    <source>
        <dbReference type="ARBA" id="ARBA00047777"/>
    </source>
</evidence>
<dbReference type="Proteomes" id="UP000824469">
    <property type="component" value="Unassembled WGS sequence"/>
</dbReference>
<evidence type="ECO:0000256" key="6">
    <source>
        <dbReference type="ARBA" id="ARBA00022676"/>
    </source>
</evidence>
<keyword evidence="8" id="KW-0812">Transmembrane</keyword>
<protein>
    <recommendedName>
        <fullName evidence="13">1,3-beta-glucan synthase</fullName>
        <ecNumber evidence="4">2.4.1.34</ecNumber>
    </recommendedName>
    <alternativeName>
        <fullName evidence="13">1,3-beta-glucan synthase</fullName>
    </alternativeName>
</protein>
<evidence type="ECO:0000256" key="3">
    <source>
        <dbReference type="ARBA" id="ARBA00009040"/>
    </source>
</evidence>
<gene>
    <name evidence="17" type="ORF">KI387_026905</name>
</gene>
<evidence type="ECO:0000256" key="11">
    <source>
        <dbReference type="ARBA" id="ARBA00023136"/>
    </source>
</evidence>
<dbReference type="InterPro" id="IPR026899">
    <property type="entry name" value="FKS1-like_dom1"/>
</dbReference>
<evidence type="ECO:0000256" key="10">
    <source>
        <dbReference type="ARBA" id="ARBA00022989"/>
    </source>
</evidence>
<dbReference type="EMBL" id="JAHRHJ020000006">
    <property type="protein sequence ID" value="KAH9311870.1"/>
    <property type="molecule type" value="Genomic_DNA"/>
</dbReference>
<reference evidence="17 18" key="1">
    <citation type="journal article" date="2021" name="Nat. Plants">
        <title>The Taxus genome provides insights into paclitaxel biosynthesis.</title>
        <authorList>
            <person name="Xiong X."/>
            <person name="Gou J."/>
            <person name="Liao Q."/>
            <person name="Li Y."/>
            <person name="Zhou Q."/>
            <person name="Bi G."/>
            <person name="Li C."/>
            <person name="Du R."/>
            <person name="Wang X."/>
            <person name="Sun T."/>
            <person name="Guo L."/>
            <person name="Liang H."/>
            <person name="Lu P."/>
            <person name="Wu Y."/>
            <person name="Zhang Z."/>
            <person name="Ro D.K."/>
            <person name="Shang Y."/>
            <person name="Huang S."/>
            <person name="Yan J."/>
        </authorList>
    </citation>
    <scope>NUCLEOTIDE SEQUENCE [LARGE SCALE GENOMIC DNA]</scope>
    <source>
        <strain evidence="17">Ta-2019</strain>
    </source>
</reference>
<dbReference type="Pfam" id="PF04652">
    <property type="entry name" value="Vta1"/>
    <property type="match status" value="1"/>
</dbReference>
<evidence type="ECO:0000256" key="7">
    <source>
        <dbReference type="ARBA" id="ARBA00022679"/>
    </source>
</evidence>
<comment type="catalytic activity">
    <reaction evidence="14">
        <text>[(1-&gt;3)-beta-D-glucosyl](n) + UDP-alpha-D-glucose = [(1-&gt;3)-beta-D-glucosyl](n+1) + UDP + H(+)</text>
        <dbReference type="Rhea" id="RHEA:21476"/>
        <dbReference type="Rhea" id="RHEA-COMP:11146"/>
        <dbReference type="Rhea" id="RHEA-COMP:14303"/>
        <dbReference type="ChEBI" id="CHEBI:15378"/>
        <dbReference type="ChEBI" id="CHEBI:37671"/>
        <dbReference type="ChEBI" id="CHEBI:58223"/>
        <dbReference type="ChEBI" id="CHEBI:58885"/>
        <dbReference type="EC" id="2.4.1.34"/>
    </reaction>
</comment>
<evidence type="ECO:0000256" key="1">
    <source>
        <dbReference type="ARBA" id="ARBA00004141"/>
    </source>
</evidence>